<comment type="caution">
    <text evidence="2">The sequence shown here is derived from an EMBL/GenBank/DDBJ whole genome shotgun (WGS) entry which is preliminary data.</text>
</comment>
<evidence type="ECO:0000259" key="1">
    <source>
        <dbReference type="Pfam" id="PF13480"/>
    </source>
</evidence>
<dbReference type="SUPFAM" id="SSF55729">
    <property type="entry name" value="Acyl-CoA N-acyltransferases (Nat)"/>
    <property type="match status" value="1"/>
</dbReference>
<feature type="domain" description="BioF2-like acetyltransferase" evidence="1">
    <location>
        <begin position="159"/>
        <end position="306"/>
    </location>
</feature>
<dbReference type="Pfam" id="PF13480">
    <property type="entry name" value="Acetyltransf_6"/>
    <property type="match status" value="1"/>
</dbReference>
<dbReference type="EMBL" id="MLJW01000039">
    <property type="protein sequence ID" value="OIR07148.1"/>
    <property type="molecule type" value="Genomic_DNA"/>
</dbReference>
<dbReference type="InterPro" id="IPR038740">
    <property type="entry name" value="BioF2-like_GNAT_dom"/>
</dbReference>
<accession>A0A1J5SZW8</accession>
<gene>
    <name evidence="2" type="ORF">GALL_107370</name>
</gene>
<evidence type="ECO:0000313" key="2">
    <source>
        <dbReference type="EMBL" id="OIR07148.1"/>
    </source>
</evidence>
<reference evidence="2" key="1">
    <citation type="submission" date="2016-10" db="EMBL/GenBank/DDBJ databases">
        <title>Sequence of Gallionella enrichment culture.</title>
        <authorList>
            <person name="Poehlein A."/>
            <person name="Muehling M."/>
            <person name="Daniel R."/>
        </authorList>
    </citation>
    <scope>NUCLEOTIDE SEQUENCE</scope>
</reference>
<proteinExistence type="predicted"/>
<dbReference type="AlphaFoldDB" id="A0A1J5SZW8"/>
<sequence length="350" mass="39281">MRPWQFAPISAFAELAPVWDELNRAMGGLPILESHFLRPALEQFADGRERIFWHGPAGAPDCMCILRPKTGLSWESFQPSQMPLGPFLLQPGANFPGLVAGLLRRLPGLPLGLGLSQQDPSAIPRPQAGGALRTLDYIQTASLPIRGTFEAYWDARGKNLRQNMRKQRKQLAAERIQTRLELISDPGRVGWAVEAYARLEAAGWKLAEGTAVAGDTAQGRFYRAMLERFCSVGRGRIYCYWFDDRLAAMDLCVAGGGGLVILKTSYDESLAKSLSPAFLMREESFRLLFEQGEFDRVEFYGRAMDWHLRWTDQLRTLYHANAYRHSGVALARDWLGRRRARRQGAAALAP</sequence>
<dbReference type="InterPro" id="IPR016181">
    <property type="entry name" value="Acyl_CoA_acyltransferase"/>
</dbReference>
<protein>
    <recommendedName>
        <fullName evidence="1">BioF2-like acetyltransferase domain-containing protein</fullName>
    </recommendedName>
</protein>
<name>A0A1J5SZW8_9ZZZZ</name>
<organism evidence="2">
    <name type="scientific">mine drainage metagenome</name>
    <dbReference type="NCBI Taxonomy" id="410659"/>
    <lineage>
        <taxon>unclassified sequences</taxon>
        <taxon>metagenomes</taxon>
        <taxon>ecological metagenomes</taxon>
    </lineage>
</organism>